<comment type="caution">
    <text evidence="2">The sequence shown here is derived from an EMBL/GenBank/DDBJ whole genome shotgun (WGS) entry which is preliminary data.</text>
</comment>
<evidence type="ECO:0008006" key="4">
    <source>
        <dbReference type="Google" id="ProtNLM"/>
    </source>
</evidence>
<name>A0A927HFS8_9RHOB</name>
<organism evidence="2 3">
    <name type="scientific">Sulfitobacter aestuariivivens</name>
    <dbReference type="NCBI Taxonomy" id="2766981"/>
    <lineage>
        <taxon>Bacteria</taxon>
        <taxon>Pseudomonadati</taxon>
        <taxon>Pseudomonadota</taxon>
        <taxon>Alphaproteobacteria</taxon>
        <taxon>Rhodobacterales</taxon>
        <taxon>Roseobacteraceae</taxon>
        <taxon>Sulfitobacter</taxon>
    </lineage>
</organism>
<feature type="transmembrane region" description="Helical" evidence="1">
    <location>
        <begin position="145"/>
        <end position="174"/>
    </location>
</feature>
<feature type="transmembrane region" description="Helical" evidence="1">
    <location>
        <begin position="97"/>
        <end position="118"/>
    </location>
</feature>
<proteinExistence type="predicted"/>
<keyword evidence="1" id="KW-0472">Membrane</keyword>
<keyword evidence="1" id="KW-1133">Transmembrane helix</keyword>
<sequence length="287" mass="31085">MNERGLAPFAKPRKVDAARTLCNMAHCISVVERDAGMKGWEIFMHSVRLVFSNLDAALRISLVPYAISGLALVYLGSEALQLMEGVSPEDMMAAGPGVWTGFMLYGLISIIVALWIAVSWHRYVLLEEYPTGWIPRFHGGAIFQYLFKGVIIAFVVLGMVIVVTIILGLLIGWTGPLGSALVSVAGFAAATYAFYRLCPLLPAAAMGRNMVSREAWQATSGNDATIAMLVFLVLVSSFVLQIPISIFGAESVLGIAYSVIVGWIMMLVGVSVLTTFYGHFVEGRPID</sequence>
<feature type="transmembrane region" description="Helical" evidence="1">
    <location>
        <begin position="226"/>
        <end position="249"/>
    </location>
</feature>
<evidence type="ECO:0000313" key="2">
    <source>
        <dbReference type="EMBL" id="MBD3665246.1"/>
    </source>
</evidence>
<feature type="transmembrane region" description="Helical" evidence="1">
    <location>
        <begin position="180"/>
        <end position="205"/>
    </location>
</feature>
<dbReference type="Proteomes" id="UP000635142">
    <property type="component" value="Unassembled WGS sequence"/>
</dbReference>
<dbReference type="AlphaFoldDB" id="A0A927HFS8"/>
<feature type="transmembrane region" description="Helical" evidence="1">
    <location>
        <begin position="255"/>
        <end position="277"/>
    </location>
</feature>
<feature type="transmembrane region" description="Helical" evidence="1">
    <location>
        <begin position="56"/>
        <end position="77"/>
    </location>
</feature>
<gene>
    <name evidence="2" type="ORF">H9Q16_15025</name>
</gene>
<accession>A0A927HFS8</accession>
<keyword evidence="1" id="KW-0812">Transmembrane</keyword>
<reference evidence="2" key="1">
    <citation type="submission" date="2020-08" db="EMBL/GenBank/DDBJ databases">
        <title>Sulfitobacter aestuariivivens sp. nov., isolated from a tidal flat.</title>
        <authorList>
            <person name="Park S."/>
            <person name="Yoon J.-H."/>
        </authorList>
    </citation>
    <scope>NUCLEOTIDE SEQUENCE</scope>
    <source>
        <strain evidence="2">TSTF-M16</strain>
    </source>
</reference>
<keyword evidence="3" id="KW-1185">Reference proteome</keyword>
<protein>
    <recommendedName>
        <fullName evidence="4">Glycerophosphoryl diester phosphodiesterase membrane domain-containing protein</fullName>
    </recommendedName>
</protein>
<evidence type="ECO:0000256" key="1">
    <source>
        <dbReference type="SAM" id="Phobius"/>
    </source>
</evidence>
<evidence type="ECO:0000313" key="3">
    <source>
        <dbReference type="Proteomes" id="UP000635142"/>
    </source>
</evidence>
<dbReference type="RefSeq" id="WP_191076234.1">
    <property type="nucleotide sequence ID" value="NZ_JACTAG010000002.1"/>
</dbReference>
<dbReference type="EMBL" id="JACTAG010000002">
    <property type="protein sequence ID" value="MBD3665246.1"/>
    <property type="molecule type" value="Genomic_DNA"/>
</dbReference>